<evidence type="ECO:0000256" key="20">
    <source>
        <dbReference type="ARBA" id="ARBA00049513"/>
    </source>
</evidence>
<accession>A0A1R0GM70</accession>
<gene>
    <name evidence="22" type="ORF">AYI68_g7985</name>
</gene>
<comment type="catalytic activity">
    <reaction evidence="19">
        <text>a 5,6-dihydrouridine in mRNA + NADP(+) = a uridine in mRNA + NADPH + H(+)</text>
        <dbReference type="Rhea" id="RHEA:69855"/>
        <dbReference type="Rhea" id="RHEA-COMP:14658"/>
        <dbReference type="Rhea" id="RHEA-COMP:17789"/>
        <dbReference type="ChEBI" id="CHEBI:15378"/>
        <dbReference type="ChEBI" id="CHEBI:57783"/>
        <dbReference type="ChEBI" id="CHEBI:58349"/>
        <dbReference type="ChEBI" id="CHEBI:65315"/>
        <dbReference type="ChEBI" id="CHEBI:74443"/>
    </reaction>
    <physiologicalReaction direction="right-to-left" evidence="19">
        <dbReference type="Rhea" id="RHEA:69857"/>
    </physiologicalReaction>
</comment>
<evidence type="ECO:0000256" key="8">
    <source>
        <dbReference type="ARBA" id="ARBA00022694"/>
    </source>
</evidence>
<dbReference type="CDD" id="cd02801">
    <property type="entry name" value="DUS_like_FMN"/>
    <property type="match status" value="1"/>
</dbReference>
<dbReference type="STRING" id="133383.A0A1R0GM70"/>
<dbReference type="PANTHER" id="PTHR45846:SF1">
    <property type="entry name" value="TRNA-DIHYDROURIDINE(47) SYNTHASE [NAD(P)(+)]-LIKE"/>
    <property type="match status" value="1"/>
</dbReference>
<dbReference type="FunFam" id="3.20.20.70:FF:000067">
    <property type="entry name" value="tRNA-dihydrouridine(47) synthase [NAD(P)(+)]"/>
    <property type="match status" value="1"/>
</dbReference>
<dbReference type="SUPFAM" id="SSF51395">
    <property type="entry name" value="FMN-linked oxidoreductases"/>
    <property type="match status" value="1"/>
</dbReference>
<evidence type="ECO:0000256" key="4">
    <source>
        <dbReference type="ARBA" id="ARBA00022143"/>
    </source>
</evidence>
<keyword evidence="23" id="KW-1185">Reference proteome</keyword>
<keyword evidence="9" id="KW-0479">Metal-binding</keyword>
<comment type="cofactor">
    <cofactor evidence="1">
        <name>FMN</name>
        <dbReference type="ChEBI" id="CHEBI:58210"/>
    </cofactor>
</comment>
<evidence type="ECO:0000256" key="16">
    <source>
        <dbReference type="ARBA" id="ARBA00031322"/>
    </source>
</evidence>
<keyword evidence="14" id="KW-0560">Oxidoreductase</keyword>
<feature type="domain" description="DUS-like FMN-binding" evidence="21">
    <location>
        <begin position="144"/>
        <end position="380"/>
    </location>
</feature>
<evidence type="ECO:0000256" key="15">
    <source>
        <dbReference type="ARBA" id="ARBA00023027"/>
    </source>
</evidence>
<evidence type="ECO:0000313" key="22">
    <source>
        <dbReference type="EMBL" id="OLY77976.1"/>
    </source>
</evidence>
<dbReference type="GO" id="GO:0050660">
    <property type="term" value="F:flavin adenine dinucleotide binding"/>
    <property type="evidence" value="ECO:0007669"/>
    <property type="project" value="InterPro"/>
</dbReference>
<dbReference type="EMBL" id="LSSL01007491">
    <property type="protein sequence ID" value="OLY77976.1"/>
    <property type="molecule type" value="Genomic_DNA"/>
</dbReference>
<keyword evidence="10" id="KW-0677">Repeat</keyword>
<evidence type="ECO:0000256" key="19">
    <source>
        <dbReference type="ARBA" id="ARBA00049447"/>
    </source>
</evidence>
<evidence type="ECO:0000256" key="2">
    <source>
        <dbReference type="ARBA" id="ARBA00005451"/>
    </source>
</evidence>
<evidence type="ECO:0000256" key="14">
    <source>
        <dbReference type="ARBA" id="ARBA00023002"/>
    </source>
</evidence>
<reference evidence="22 23" key="1">
    <citation type="journal article" date="2016" name="Mol. Biol. Evol.">
        <title>Genome-Wide Survey of Gut Fungi (Harpellales) Reveals the First Horizontally Transferred Ubiquitin Gene from a Mosquito Host.</title>
        <authorList>
            <person name="Wang Y."/>
            <person name="White M.M."/>
            <person name="Kvist S."/>
            <person name="Moncalvo J.M."/>
        </authorList>
    </citation>
    <scope>NUCLEOTIDE SEQUENCE [LARGE SCALE GENOMIC DNA]</scope>
    <source>
        <strain evidence="22 23">ALG-7-W6</strain>
    </source>
</reference>
<dbReference type="GO" id="GO:0102265">
    <property type="term" value="F:tRNA-dihydrouridine47 synthase activity"/>
    <property type="evidence" value="ECO:0007669"/>
    <property type="project" value="UniProtKB-EC"/>
</dbReference>
<dbReference type="Pfam" id="PF01207">
    <property type="entry name" value="Dus"/>
    <property type="match status" value="1"/>
</dbReference>
<evidence type="ECO:0000256" key="10">
    <source>
        <dbReference type="ARBA" id="ARBA00022737"/>
    </source>
</evidence>
<keyword evidence="11" id="KW-0863">Zinc-finger</keyword>
<keyword evidence="5" id="KW-0285">Flavoprotein</keyword>
<keyword evidence="8" id="KW-0819">tRNA processing</keyword>
<evidence type="ECO:0000256" key="13">
    <source>
        <dbReference type="ARBA" id="ARBA00022857"/>
    </source>
</evidence>
<protein>
    <recommendedName>
        <fullName evidence="4">tRNA-dihydrouridine(47) synthase [NAD(P)(+)]</fullName>
        <ecNumber evidence="3">1.3.1.89</ecNumber>
    </recommendedName>
    <alternativeName>
        <fullName evidence="16">tRNA-dihydrouridine synthase 3</fullName>
    </alternativeName>
</protein>
<evidence type="ECO:0000256" key="1">
    <source>
        <dbReference type="ARBA" id="ARBA00001917"/>
    </source>
</evidence>
<evidence type="ECO:0000256" key="9">
    <source>
        <dbReference type="ARBA" id="ARBA00022723"/>
    </source>
</evidence>
<evidence type="ECO:0000256" key="11">
    <source>
        <dbReference type="ARBA" id="ARBA00022771"/>
    </source>
</evidence>
<dbReference type="InterPro" id="IPR035587">
    <property type="entry name" value="DUS-like_FMN-bd"/>
</dbReference>
<sequence length="487" mass="55467">MPIHSSCCKKSHDLAKYLASKPADILKECPAYTAFGRCPQGVKCRAGSCHTLPDGKQLVNEELASKDIVTQTNFLSNDIRKALRAKKYDFSRSDEQRKLLDAKKNNYGGDDSGLNEMSAENKRFDPETRPVKKKPIDFIGKTYLAPLTTVGNMPFRRICKEYGVDITCSEMAMAGNILKGTNGEWALLRRHVSEDIFGVQICGNNFEQLVNTSELINNECNVDFIDLNVGCPIDSVYEKGCGSGMFKTPNKMYGIINAMNNVTDFPMTVKYRTGISIKQPIAIKVTQKLDEMGIQLGIVHGRSRQQRYSKLADWDYIKQVKESSKHMQIFGNGDVFSWEDYWEKMEETKVDGIMIGRGALIKPWIFEEIKERKVWDITSNERLELLKKFCNYGLEHWGSDDIGVNHTRRYLLEWQSFLCRYVPVGLLEVLPAKMNQRPPAYYGRNELETLMASTNVADWIKISEMMLGPTPDDFVFIPKHKSNSYEG</sequence>
<dbReference type="Proteomes" id="UP000187455">
    <property type="component" value="Unassembled WGS sequence"/>
</dbReference>
<keyword evidence="15" id="KW-0520">NAD</keyword>
<dbReference type="GO" id="GO:0008270">
    <property type="term" value="F:zinc ion binding"/>
    <property type="evidence" value="ECO:0007669"/>
    <property type="project" value="UniProtKB-KW"/>
</dbReference>
<dbReference type="EC" id="1.3.1.89" evidence="3"/>
<comment type="similarity">
    <text evidence="2">Belongs to the Dus family. Dus3 subfamily.</text>
</comment>
<dbReference type="InterPro" id="IPR013785">
    <property type="entry name" value="Aldolase_TIM"/>
</dbReference>
<dbReference type="InterPro" id="IPR018517">
    <property type="entry name" value="tRNA_hU_synthase_CS"/>
</dbReference>
<comment type="catalytic activity">
    <reaction evidence="17">
        <text>5,6-dihydrouridine(47) in tRNA + NAD(+) = uridine(47) in tRNA + NADH + H(+)</text>
        <dbReference type="Rhea" id="RHEA:53364"/>
        <dbReference type="Rhea" id="RHEA-COMP:13539"/>
        <dbReference type="Rhea" id="RHEA-COMP:13540"/>
        <dbReference type="ChEBI" id="CHEBI:15378"/>
        <dbReference type="ChEBI" id="CHEBI:57540"/>
        <dbReference type="ChEBI" id="CHEBI:57945"/>
        <dbReference type="ChEBI" id="CHEBI:65315"/>
        <dbReference type="ChEBI" id="CHEBI:74443"/>
        <dbReference type="EC" id="1.3.1.89"/>
    </reaction>
    <physiologicalReaction direction="right-to-left" evidence="17">
        <dbReference type="Rhea" id="RHEA:53366"/>
    </physiologicalReaction>
</comment>
<dbReference type="AlphaFoldDB" id="A0A1R0GM70"/>
<dbReference type="PROSITE" id="PS01136">
    <property type="entry name" value="UPF0034"/>
    <property type="match status" value="1"/>
</dbReference>
<organism evidence="22 23">
    <name type="scientific">Smittium mucronatum</name>
    <dbReference type="NCBI Taxonomy" id="133383"/>
    <lineage>
        <taxon>Eukaryota</taxon>
        <taxon>Fungi</taxon>
        <taxon>Fungi incertae sedis</taxon>
        <taxon>Zoopagomycota</taxon>
        <taxon>Kickxellomycotina</taxon>
        <taxon>Harpellomycetes</taxon>
        <taxon>Harpellales</taxon>
        <taxon>Legeriomycetaceae</taxon>
        <taxon>Smittium</taxon>
    </lineage>
</organism>
<evidence type="ECO:0000256" key="12">
    <source>
        <dbReference type="ARBA" id="ARBA00022833"/>
    </source>
</evidence>
<keyword evidence="12" id="KW-0862">Zinc</keyword>
<evidence type="ECO:0000256" key="7">
    <source>
        <dbReference type="ARBA" id="ARBA00022664"/>
    </source>
</evidence>
<name>A0A1R0GM70_9FUNG</name>
<dbReference type="GO" id="GO:0006397">
    <property type="term" value="P:mRNA processing"/>
    <property type="evidence" value="ECO:0007669"/>
    <property type="project" value="UniProtKB-KW"/>
</dbReference>
<dbReference type="GO" id="GO:0003723">
    <property type="term" value="F:RNA binding"/>
    <property type="evidence" value="ECO:0007669"/>
    <property type="project" value="TreeGrafter"/>
</dbReference>
<dbReference type="OrthoDB" id="259935at2759"/>
<evidence type="ECO:0000256" key="3">
    <source>
        <dbReference type="ARBA" id="ARBA00012376"/>
    </source>
</evidence>
<evidence type="ECO:0000313" key="23">
    <source>
        <dbReference type="Proteomes" id="UP000187455"/>
    </source>
</evidence>
<evidence type="ECO:0000256" key="5">
    <source>
        <dbReference type="ARBA" id="ARBA00022630"/>
    </source>
</evidence>
<evidence type="ECO:0000256" key="6">
    <source>
        <dbReference type="ARBA" id="ARBA00022643"/>
    </source>
</evidence>
<comment type="catalytic activity">
    <reaction evidence="18">
        <text>a 5,6-dihydrouridine in mRNA + NAD(+) = a uridine in mRNA + NADH + H(+)</text>
        <dbReference type="Rhea" id="RHEA:69851"/>
        <dbReference type="Rhea" id="RHEA-COMP:14658"/>
        <dbReference type="Rhea" id="RHEA-COMP:17789"/>
        <dbReference type="ChEBI" id="CHEBI:15378"/>
        <dbReference type="ChEBI" id="CHEBI:57540"/>
        <dbReference type="ChEBI" id="CHEBI:57945"/>
        <dbReference type="ChEBI" id="CHEBI:65315"/>
        <dbReference type="ChEBI" id="CHEBI:74443"/>
    </reaction>
    <physiologicalReaction direction="right-to-left" evidence="18">
        <dbReference type="Rhea" id="RHEA:69853"/>
    </physiologicalReaction>
</comment>
<dbReference type="Gene3D" id="3.20.20.70">
    <property type="entry name" value="Aldolase class I"/>
    <property type="match status" value="1"/>
</dbReference>
<comment type="caution">
    <text evidence="22">The sequence shown here is derived from an EMBL/GenBank/DDBJ whole genome shotgun (WGS) entry which is preliminary data.</text>
</comment>
<dbReference type="PANTHER" id="PTHR45846">
    <property type="entry name" value="TRNA-DIHYDROURIDINE(47) SYNTHASE [NAD(P)(+)]-LIKE"/>
    <property type="match status" value="1"/>
</dbReference>
<keyword evidence="13" id="KW-0521">NADP</keyword>
<proteinExistence type="inferred from homology"/>
<keyword evidence="6" id="KW-0288">FMN</keyword>
<evidence type="ECO:0000259" key="21">
    <source>
        <dbReference type="Pfam" id="PF01207"/>
    </source>
</evidence>
<evidence type="ECO:0000256" key="18">
    <source>
        <dbReference type="ARBA" id="ARBA00048342"/>
    </source>
</evidence>
<comment type="catalytic activity">
    <reaction evidence="20">
        <text>5,6-dihydrouridine(47) in tRNA + NADP(+) = uridine(47) in tRNA + NADPH + H(+)</text>
        <dbReference type="Rhea" id="RHEA:53360"/>
        <dbReference type="Rhea" id="RHEA-COMP:13539"/>
        <dbReference type="Rhea" id="RHEA-COMP:13540"/>
        <dbReference type="ChEBI" id="CHEBI:15378"/>
        <dbReference type="ChEBI" id="CHEBI:57783"/>
        <dbReference type="ChEBI" id="CHEBI:58349"/>
        <dbReference type="ChEBI" id="CHEBI:65315"/>
        <dbReference type="ChEBI" id="CHEBI:74443"/>
        <dbReference type="EC" id="1.3.1.89"/>
    </reaction>
    <physiologicalReaction direction="right-to-left" evidence="20">
        <dbReference type="Rhea" id="RHEA:53362"/>
    </physiologicalReaction>
</comment>
<keyword evidence="7" id="KW-0507">mRNA processing</keyword>
<evidence type="ECO:0000256" key="17">
    <source>
        <dbReference type="ARBA" id="ARBA00048266"/>
    </source>
</evidence>